<sequence>MGKKKQKDLWPKSTCCESKDKCRRCPLRMLKEGTMPEGWTVKRRRLVKAD</sequence>
<evidence type="ECO:0000313" key="1">
    <source>
        <dbReference type="EMBL" id="MEZ0163750.1"/>
    </source>
</evidence>
<evidence type="ECO:0000313" key="2">
    <source>
        <dbReference type="Proteomes" id="UP001565927"/>
    </source>
</evidence>
<gene>
    <name evidence="1" type="ORF">AB2L27_03090</name>
</gene>
<dbReference type="Proteomes" id="UP001565927">
    <property type="component" value="Unassembled WGS sequence"/>
</dbReference>
<comment type="caution">
    <text evidence="1">The sequence shown here is derived from an EMBL/GenBank/DDBJ whole genome shotgun (WGS) entry which is preliminary data.</text>
</comment>
<dbReference type="RefSeq" id="WP_370440007.1">
    <property type="nucleotide sequence ID" value="NZ_JBGFTU010000003.1"/>
</dbReference>
<name>A0ABV4GWT9_9ACTN</name>
<evidence type="ECO:0008006" key="3">
    <source>
        <dbReference type="Google" id="ProtNLM"/>
    </source>
</evidence>
<protein>
    <recommendedName>
        <fullName evidence="3">Uracil-DNA glycosylase</fullName>
    </recommendedName>
</protein>
<proteinExistence type="predicted"/>
<organism evidence="1 2">
    <name type="scientific">Kineococcus halophytocola</name>
    <dbReference type="NCBI Taxonomy" id="3234027"/>
    <lineage>
        <taxon>Bacteria</taxon>
        <taxon>Bacillati</taxon>
        <taxon>Actinomycetota</taxon>
        <taxon>Actinomycetes</taxon>
        <taxon>Kineosporiales</taxon>
        <taxon>Kineosporiaceae</taxon>
        <taxon>Kineococcus</taxon>
    </lineage>
</organism>
<dbReference type="EMBL" id="JBGFTU010000003">
    <property type="protein sequence ID" value="MEZ0163750.1"/>
    <property type="molecule type" value="Genomic_DNA"/>
</dbReference>
<keyword evidence="2" id="KW-1185">Reference proteome</keyword>
<reference evidence="1 2" key="1">
    <citation type="submission" date="2024-07" db="EMBL/GenBank/DDBJ databases">
        <authorList>
            <person name="Thanompreechachai J."/>
            <person name="Duangmal K."/>
        </authorList>
    </citation>
    <scope>NUCLEOTIDE SEQUENCE [LARGE SCALE GENOMIC DNA]</scope>
    <source>
        <strain evidence="1 2">LSe6-4</strain>
    </source>
</reference>
<accession>A0ABV4GWT9</accession>